<evidence type="ECO:0000313" key="6">
    <source>
        <dbReference type="Proteomes" id="UP000199392"/>
    </source>
</evidence>
<dbReference type="EMBL" id="FOZW01000005">
    <property type="protein sequence ID" value="SFS84273.1"/>
    <property type="molecule type" value="Genomic_DNA"/>
</dbReference>
<dbReference type="Pfam" id="PF12833">
    <property type="entry name" value="HTH_18"/>
    <property type="match status" value="1"/>
</dbReference>
<dbReference type="AlphaFoldDB" id="A0A1I6T531"/>
<dbReference type="Pfam" id="PF07883">
    <property type="entry name" value="Cupin_2"/>
    <property type="match status" value="1"/>
</dbReference>
<evidence type="ECO:0000256" key="2">
    <source>
        <dbReference type="ARBA" id="ARBA00023125"/>
    </source>
</evidence>
<feature type="domain" description="HTH araC/xylS-type" evidence="4">
    <location>
        <begin position="180"/>
        <end position="278"/>
    </location>
</feature>
<dbReference type="SUPFAM" id="SSF46689">
    <property type="entry name" value="Homeodomain-like"/>
    <property type="match status" value="1"/>
</dbReference>
<dbReference type="InterPro" id="IPR009057">
    <property type="entry name" value="Homeodomain-like_sf"/>
</dbReference>
<evidence type="ECO:0000256" key="1">
    <source>
        <dbReference type="ARBA" id="ARBA00023015"/>
    </source>
</evidence>
<proteinExistence type="predicted"/>
<dbReference type="Gene3D" id="2.60.120.10">
    <property type="entry name" value="Jelly Rolls"/>
    <property type="match status" value="1"/>
</dbReference>
<dbReference type="SUPFAM" id="SSF51182">
    <property type="entry name" value="RmlC-like cupins"/>
    <property type="match status" value="1"/>
</dbReference>
<dbReference type="GO" id="GO:0003700">
    <property type="term" value="F:DNA-binding transcription factor activity"/>
    <property type="evidence" value="ECO:0007669"/>
    <property type="project" value="InterPro"/>
</dbReference>
<evidence type="ECO:0000256" key="3">
    <source>
        <dbReference type="ARBA" id="ARBA00023163"/>
    </source>
</evidence>
<dbReference type="Gene3D" id="1.10.10.60">
    <property type="entry name" value="Homeodomain-like"/>
    <property type="match status" value="1"/>
</dbReference>
<evidence type="ECO:0000259" key="4">
    <source>
        <dbReference type="PROSITE" id="PS01124"/>
    </source>
</evidence>
<keyword evidence="1" id="KW-0805">Transcription regulation</keyword>
<dbReference type="InterPro" id="IPR050204">
    <property type="entry name" value="AraC_XylS_family_regulators"/>
</dbReference>
<gene>
    <name evidence="5" type="ORF">SAMN04488050_105311</name>
</gene>
<sequence>MNRRPDIPLFDLFGETGGFPDTVHCERIWDRARLHEWVISSHRHAEITQVFFMRHGHAEVWIDGQPHSLDDGQFLLIPVQIVHGFEFQKLSEGLVLSFPAPVLAGMRPASAGLAARLARPAIGDASDTLVTLSEHLVAAFARPGPYRANLLVALAQALLAEICALAPTEESEAAGGAKMMALDALIAAHLSEGWRAGDYAAALSITPGHLTRLCHAATGLSASRYIEGKVMTEASRMLAFTQVPVAEVGYRLGFSDPAYFSRRFRALRGQSPSDYRSRFVG</sequence>
<dbReference type="InterPro" id="IPR011051">
    <property type="entry name" value="RmlC_Cupin_sf"/>
</dbReference>
<dbReference type="Proteomes" id="UP000199392">
    <property type="component" value="Unassembled WGS sequence"/>
</dbReference>
<dbReference type="STRING" id="311180.SAMN04488050_105311"/>
<dbReference type="InterPro" id="IPR013096">
    <property type="entry name" value="Cupin_2"/>
</dbReference>
<keyword evidence="2" id="KW-0238">DNA-binding</keyword>
<dbReference type="InterPro" id="IPR014710">
    <property type="entry name" value="RmlC-like_jellyroll"/>
</dbReference>
<keyword evidence="3" id="KW-0804">Transcription</keyword>
<dbReference type="InterPro" id="IPR018060">
    <property type="entry name" value="HTH_AraC"/>
</dbReference>
<reference evidence="6" key="1">
    <citation type="submission" date="2016-10" db="EMBL/GenBank/DDBJ databases">
        <authorList>
            <person name="Varghese N."/>
            <person name="Submissions S."/>
        </authorList>
    </citation>
    <scope>NUCLEOTIDE SEQUENCE [LARGE SCALE GENOMIC DNA]</scope>
    <source>
        <strain evidence="6">DSM 26894</strain>
    </source>
</reference>
<dbReference type="OrthoDB" id="9814125at2"/>
<dbReference type="InterPro" id="IPR047264">
    <property type="entry name" value="Cupin_HpaA-like_N"/>
</dbReference>
<dbReference type="GO" id="GO:0043565">
    <property type="term" value="F:sequence-specific DNA binding"/>
    <property type="evidence" value="ECO:0007669"/>
    <property type="project" value="InterPro"/>
</dbReference>
<dbReference type="RefSeq" id="WP_092424653.1">
    <property type="nucleotide sequence ID" value="NZ_FNCL01000005.1"/>
</dbReference>
<dbReference type="InterPro" id="IPR020449">
    <property type="entry name" value="Tscrpt_reg_AraC-type_HTH"/>
</dbReference>
<dbReference type="PRINTS" id="PR00032">
    <property type="entry name" value="HTHARAC"/>
</dbReference>
<dbReference type="CDD" id="cd06999">
    <property type="entry name" value="cupin_HpaA-like_N"/>
    <property type="match status" value="1"/>
</dbReference>
<dbReference type="PANTHER" id="PTHR46796">
    <property type="entry name" value="HTH-TYPE TRANSCRIPTIONAL ACTIVATOR RHAS-RELATED"/>
    <property type="match status" value="1"/>
</dbReference>
<dbReference type="SMART" id="SM00342">
    <property type="entry name" value="HTH_ARAC"/>
    <property type="match status" value="1"/>
</dbReference>
<accession>A0A1I6T531</accession>
<dbReference type="PANTHER" id="PTHR46796:SF6">
    <property type="entry name" value="ARAC SUBFAMILY"/>
    <property type="match status" value="1"/>
</dbReference>
<protein>
    <submittedName>
        <fullName evidence="5">AraC family transcriptional regulator, transcriptional activator of pobA</fullName>
    </submittedName>
</protein>
<keyword evidence="6" id="KW-1185">Reference proteome</keyword>
<dbReference type="PROSITE" id="PS01124">
    <property type="entry name" value="HTH_ARAC_FAMILY_2"/>
    <property type="match status" value="1"/>
</dbReference>
<organism evidence="5 6">
    <name type="scientific">Alloyangia pacifica</name>
    <dbReference type="NCBI Taxonomy" id="311180"/>
    <lineage>
        <taxon>Bacteria</taxon>
        <taxon>Pseudomonadati</taxon>
        <taxon>Pseudomonadota</taxon>
        <taxon>Alphaproteobacteria</taxon>
        <taxon>Rhodobacterales</taxon>
        <taxon>Roseobacteraceae</taxon>
        <taxon>Alloyangia</taxon>
    </lineage>
</organism>
<name>A0A1I6T531_9RHOB</name>
<evidence type="ECO:0000313" key="5">
    <source>
        <dbReference type="EMBL" id="SFS84273.1"/>
    </source>
</evidence>